<dbReference type="PANTHER" id="PTHR39573:SF1">
    <property type="entry name" value="STRESS RESPONSE KINASE A"/>
    <property type="match status" value="1"/>
</dbReference>
<dbReference type="Gene3D" id="3.30.200.70">
    <property type="match status" value="1"/>
</dbReference>
<evidence type="ECO:0000256" key="2">
    <source>
        <dbReference type="ARBA" id="ARBA00022527"/>
    </source>
</evidence>
<dbReference type="Proteomes" id="UP000035062">
    <property type="component" value="Unassembled WGS sequence"/>
</dbReference>
<evidence type="ECO:0000256" key="5">
    <source>
        <dbReference type="ARBA" id="ARBA00022723"/>
    </source>
</evidence>
<accession>I8U5P9</accession>
<evidence type="ECO:0000256" key="6">
    <source>
        <dbReference type="ARBA" id="ARBA00022741"/>
    </source>
</evidence>
<comment type="catalytic activity">
    <reaction evidence="11">
        <text>L-threonyl-[protein] + ATP = O-phospho-L-threonyl-[protein] + ADP + H(+)</text>
        <dbReference type="Rhea" id="RHEA:46608"/>
        <dbReference type="Rhea" id="RHEA-COMP:11060"/>
        <dbReference type="Rhea" id="RHEA-COMP:11605"/>
        <dbReference type="ChEBI" id="CHEBI:15378"/>
        <dbReference type="ChEBI" id="CHEBI:30013"/>
        <dbReference type="ChEBI" id="CHEBI:30616"/>
        <dbReference type="ChEBI" id="CHEBI:61977"/>
        <dbReference type="ChEBI" id="CHEBI:456216"/>
        <dbReference type="EC" id="2.7.11.1"/>
    </reaction>
</comment>
<sequence length="337" mass="39138">MPAVDIGQRFDFSTLQPDLILDALQHYGLDVSSGLLALNSYENRVYQFNAYRNAAVRPEKMVVKFYRPQRWTSAQIQEEHQFAFELAAAEIPVVAPLLFAGESLLGYQGFYFAVFPSRGGRTLEIDNDDQLAMLGRFLGRMHQVGRKHVFTERPELSVQSHLQHSQQVLAELELIPGYLRPAFDSALQQVIAEATRQYQPKKLIRLHGDCHAGNLFYTGESPFFVDLDDCRSGPAMQDIWMMLSGDRRQQRETLELMLEEYEQYCDFDPAELKLIEPLRAMRMIHYMAWLARRWQDQAFVMNFPWFATDKYWEQQCLALKEQLALLQQPPLSLVPDY</sequence>
<dbReference type="eggNOG" id="COG2334">
    <property type="taxonomic scope" value="Bacteria"/>
</dbReference>
<feature type="site" description="ATP" evidence="11">
    <location>
        <position position="40"/>
    </location>
</feature>
<dbReference type="EC" id="2.7.11.1" evidence="11"/>
<dbReference type="InterPro" id="IPR011009">
    <property type="entry name" value="Kinase-like_dom_sf"/>
</dbReference>
<name>I8U5P9_9ALTE</name>
<evidence type="ECO:0000256" key="10">
    <source>
        <dbReference type="ARBA" id="ARBA00023016"/>
    </source>
</evidence>
<evidence type="ECO:0000256" key="7">
    <source>
        <dbReference type="ARBA" id="ARBA00022777"/>
    </source>
</evidence>
<dbReference type="RefSeq" id="WP_008984947.1">
    <property type="nucleotide sequence ID" value="NZ_AKKU01000017.1"/>
</dbReference>
<feature type="binding site" evidence="11">
    <location>
        <position position="214"/>
    </location>
    <ligand>
        <name>Mg(2+)</name>
        <dbReference type="ChEBI" id="CHEBI:18420"/>
    </ligand>
</feature>
<dbReference type="InterPro" id="IPR032882">
    <property type="entry name" value="SrkA/RdoA"/>
</dbReference>
<evidence type="ECO:0000256" key="4">
    <source>
        <dbReference type="ARBA" id="ARBA00022679"/>
    </source>
</evidence>
<keyword evidence="7 11" id="KW-0418">Kinase</keyword>
<keyword evidence="2 11" id="KW-0723">Serine/threonine-protein kinase</keyword>
<comment type="subunit">
    <text evidence="11">Monomer.</text>
</comment>
<dbReference type="HAMAP" id="MF_01497">
    <property type="entry name" value="SrkA_kinase"/>
    <property type="match status" value="1"/>
</dbReference>
<dbReference type="Gene3D" id="1.20.1270.170">
    <property type="match status" value="1"/>
</dbReference>
<comment type="function">
    <text evidence="11">A protein kinase that phosphorylates Ser and Thr residues. Probably acts to suppress the effects of stress linked to accumulation of reactive oxygen species. Probably involved in the extracytoplasmic stress response.</text>
</comment>
<dbReference type="GO" id="GO:0000287">
    <property type="term" value="F:magnesium ion binding"/>
    <property type="evidence" value="ECO:0007669"/>
    <property type="project" value="UniProtKB-UniRule"/>
</dbReference>
<dbReference type="PATRIC" id="fig|1195246.3.peg.2092"/>
<evidence type="ECO:0000256" key="9">
    <source>
        <dbReference type="ARBA" id="ARBA00022842"/>
    </source>
</evidence>
<dbReference type="GO" id="GO:0106310">
    <property type="term" value="F:protein serine kinase activity"/>
    <property type="evidence" value="ECO:0007669"/>
    <property type="project" value="RHEA"/>
</dbReference>
<keyword evidence="3 11" id="KW-0597">Phosphoprotein</keyword>
<organism evidence="13 14">
    <name type="scientific">Alishewanella agri BL06</name>
    <dbReference type="NCBI Taxonomy" id="1195246"/>
    <lineage>
        <taxon>Bacteria</taxon>
        <taxon>Pseudomonadati</taxon>
        <taxon>Pseudomonadota</taxon>
        <taxon>Gammaproteobacteria</taxon>
        <taxon>Alteromonadales</taxon>
        <taxon>Alteromonadaceae</taxon>
        <taxon>Alishewanella</taxon>
    </lineage>
</organism>
<dbReference type="SUPFAM" id="SSF56112">
    <property type="entry name" value="Protein kinase-like (PK-like)"/>
    <property type="match status" value="1"/>
</dbReference>
<evidence type="ECO:0000256" key="3">
    <source>
        <dbReference type="ARBA" id="ARBA00022553"/>
    </source>
</evidence>
<dbReference type="Pfam" id="PF01636">
    <property type="entry name" value="APH"/>
    <property type="match status" value="1"/>
</dbReference>
<feature type="active site" evidence="11">
    <location>
        <position position="226"/>
    </location>
</feature>
<comment type="subcellular location">
    <subcellularLocation>
        <location evidence="11">Cytoplasm</location>
    </subcellularLocation>
</comment>
<keyword evidence="14" id="KW-1185">Reference proteome</keyword>
<evidence type="ECO:0000313" key="13">
    <source>
        <dbReference type="EMBL" id="EIW88651.1"/>
    </source>
</evidence>
<protein>
    <recommendedName>
        <fullName evidence="11">Stress response kinase A</fullName>
        <ecNumber evidence="11">2.7.11.1</ecNumber>
    </recommendedName>
    <alternativeName>
        <fullName evidence="11">Serine/threonine-protein kinase SrkA</fullName>
    </alternativeName>
</protein>
<comment type="similarity">
    <text evidence="11">Belongs to the SrkA/RdoA protein kinase family.</text>
</comment>
<reference evidence="13 14" key="1">
    <citation type="journal article" date="2012" name="J. Bacteriol.">
        <title>Genome Sequence of Pectin-Degrading Alishewanella agri, Isolated from Landfill Soil.</title>
        <authorList>
            <person name="Kim J."/>
            <person name="Jung J."/>
            <person name="Sung J.S."/>
            <person name="Chun J."/>
            <person name="Park W."/>
        </authorList>
    </citation>
    <scope>NUCLEOTIDE SEQUENCE [LARGE SCALE GENOMIC DNA]</scope>
    <source>
        <strain evidence="13 14">BL06</strain>
    </source>
</reference>
<evidence type="ECO:0000256" key="8">
    <source>
        <dbReference type="ARBA" id="ARBA00022840"/>
    </source>
</evidence>
<gene>
    <name evidence="11" type="primary">srkA</name>
    <name evidence="13" type="ORF">AGRI_10566</name>
</gene>
<dbReference type="InterPro" id="IPR002575">
    <property type="entry name" value="Aminoglycoside_PTrfase"/>
</dbReference>
<dbReference type="EMBL" id="AKKU01000017">
    <property type="protein sequence ID" value="EIW88651.1"/>
    <property type="molecule type" value="Genomic_DNA"/>
</dbReference>
<keyword evidence="6 11" id="KW-0547">Nucleotide-binding</keyword>
<comment type="caution">
    <text evidence="13">The sequence shown here is derived from an EMBL/GenBank/DDBJ whole genome shotgun (WGS) entry which is preliminary data.</text>
</comment>
<keyword evidence="5 11" id="KW-0479">Metal-binding</keyword>
<comment type="cofactor">
    <cofactor evidence="11">
        <name>Mg(2+)</name>
        <dbReference type="ChEBI" id="CHEBI:18420"/>
    </cofactor>
</comment>
<dbReference type="GO" id="GO:0005524">
    <property type="term" value="F:ATP binding"/>
    <property type="evidence" value="ECO:0007669"/>
    <property type="project" value="UniProtKB-UniRule"/>
</dbReference>
<feature type="active site" description="Proton acceptor" evidence="11">
    <location>
        <position position="209"/>
    </location>
</feature>
<feature type="domain" description="Aminoglycoside phosphotransferase" evidence="12">
    <location>
        <begin position="40"/>
        <end position="273"/>
    </location>
</feature>
<keyword evidence="9 11" id="KW-0460">Magnesium</keyword>
<keyword evidence="4 11" id="KW-0808">Transferase</keyword>
<evidence type="ECO:0000313" key="14">
    <source>
        <dbReference type="Proteomes" id="UP000035062"/>
    </source>
</evidence>
<dbReference type="AlphaFoldDB" id="I8U5P9"/>
<dbReference type="NCBIfam" id="NF008738">
    <property type="entry name" value="PRK11768.1"/>
    <property type="match status" value="1"/>
</dbReference>
<dbReference type="STRING" id="1195246.AGRI_10566"/>
<evidence type="ECO:0000256" key="11">
    <source>
        <dbReference type="HAMAP-Rule" id="MF_01497"/>
    </source>
</evidence>
<feature type="binding site" evidence="11">
    <location>
        <position position="226"/>
    </location>
    <ligand>
        <name>Mg(2+)</name>
        <dbReference type="ChEBI" id="CHEBI:18420"/>
    </ligand>
</feature>
<dbReference type="GO" id="GO:0005737">
    <property type="term" value="C:cytoplasm"/>
    <property type="evidence" value="ECO:0007669"/>
    <property type="project" value="UniProtKB-SubCell"/>
</dbReference>
<comment type="catalytic activity">
    <reaction evidence="11">
        <text>L-seryl-[protein] + ATP = O-phospho-L-seryl-[protein] + ADP + H(+)</text>
        <dbReference type="Rhea" id="RHEA:17989"/>
        <dbReference type="Rhea" id="RHEA-COMP:9863"/>
        <dbReference type="Rhea" id="RHEA-COMP:11604"/>
        <dbReference type="ChEBI" id="CHEBI:15378"/>
        <dbReference type="ChEBI" id="CHEBI:29999"/>
        <dbReference type="ChEBI" id="CHEBI:30616"/>
        <dbReference type="ChEBI" id="CHEBI:83421"/>
        <dbReference type="ChEBI" id="CHEBI:456216"/>
        <dbReference type="EC" id="2.7.11.1"/>
    </reaction>
</comment>
<dbReference type="PANTHER" id="PTHR39573">
    <property type="entry name" value="STRESS RESPONSE KINASE A"/>
    <property type="match status" value="1"/>
</dbReference>
<evidence type="ECO:0000256" key="1">
    <source>
        <dbReference type="ARBA" id="ARBA00022490"/>
    </source>
</evidence>
<evidence type="ECO:0000259" key="12">
    <source>
        <dbReference type="Pfam" id="PF01636"/>
    </source>
</evidence>
<keyword evidence="8 11" id="KW-0067">ATP-binding</keyword>
<proteinExistence type="inferred from homology"/>
<dbReference type="Gene3D" id="1.10.510.10">
    <property type="entry name" value="Transferase(Phosphotransferase) domain 1"/>
    <property type="match status" value="1"/>
</dbReference>
<keyword evidence="1 11" id="KW-0963">Cytoplasm</keyword>
<keyword evidence="10 11" id="KW-0346">Stress response</keyword>
<dbReference type="GO" id="GO:0004674">
    <property type="term" value="F:protein serine/threonine kinase activity"/>
    <property type="evidence" value="ECO:0007669"/>
    <property type="project" value="UniProtKB-UniRule"/>
</dbReference>